<dbReference type="PANTHER" id="PTHR12526">
    <property type="entry name" value="GLYCOSYLTRANSFERASE"/>
    <property type="match status" value="1"/>
</dbReference>
<dbReference type="Gene3D" id="3.40.50.2000">
    <property type="entry name" value="Glycogen Phosphorylase B"/>
    <property type="match status" value="2"/>
</dbReference>
<dbReference type="CDD" id="cd03808">
    <property type="entry name" value="GT4_CapM-like"/>
    <property type="match status" value="1"/>
</dbReference>
<dbReference type="PANTHER" id="PTHR12526:SF630">
    <property type="entry name" value="GLYCOSYLTRANSFERASE"/>
    <property type="match status" value="1"/>
</dbReference>
<dbReference type="GO" id="GO:0016757">
    <property type="term" value="F:glycosyltransferase activity"/>
    <property type="evidence" value="ECO:0007669"/>
    <property type="project" value="InterPro"/>
</dbReference>
<protein>
    <recommendedName>
        <fullName evidence="5">Glycosyl transferase family 1</fullName>
    </recommendedName>
</protein>
<evidence type="ECO:0000259" key="2">
    <source>
        <dbReference type="Pfam" id="PF13439"/>
    </source>
</evidence>
<feature type="domain" description="Glycosyl transferase family 1" evidence="1">
    <location>
        <begin position="193"/>
        <end position="347"/>
    </location>
</feature>
<dbReference type="Proteomes" id="UP000179381">
    <property type="component" value="Unassembled WGS sequence"/>
</dbReference>
<name>A0A1F6XEJ1_9BACT</name>
<dbReference type="InterPro" id="IPR028098">
    <property type="entry name" value="Glyco_trans_4-like_N"/>
</dbReference>
<gene>
    <name evidence="3" type="ORF">A2933_00570</name>
</gene>
<sequence length="367" mass="40750">MKIIYGITKSNFGGAQRYVFDLATEAKKFGHDVAVICGSNGALVEKLKAQNVRVISLPYMQRDISILDEMKSFFFILKILREEKPEVFHTNSSKMGGLGNLAARLAGIKKIIFTGHGWEFNAPRPWWQKIAIMKLIWLTIALSHKTICVSEKTKNDLRHFPFIQNKLGVIHNGIGNFDLLERSAARRVLGVHAEDTLVVGTLSELHPVKGLDILLAAWERFTKKNDGLLVMMGDGELRENLEDYAADLGISEKVKFTGYLDNARQYLSGLDIFCLPSRSEALPYTLLEAGFASQPVIATNVGGIPETIENGLSGALVPPEDSETLFSTLLLFSQDETLRNRLGTALKETVSGKFSLSKMVEKTLTLY</sequence>
<evidence type="ECO:0008006" key="5">
    <source>
        <dbReference type="Google" id="ProtNLM"/>
    </source>
</evidence>
<dbReference type="AlphaFoldDB" id="A0A1F6XEJ1"/>
<feature type="domain" description="Glycosyltransferase subfamily 4-like N-terminal" evidence="2">
    <location>
        <begin position="12"/>
        <end position="174"/>
    </location>
</feature>
<dbReference type="InterPro" id="IPR001296">
    <property type="entry name" value="Glyco_trans_1"/>
</dbReference>
<dbReference type="SUPFAM" id="SSF53756">
    <property type="entry name" value="UDP-Glycosyltransferase/glycogen phosphorylase"/>
    <property type="match status" value="1"/>
</dbReference>
<proteinExistence type="predicted"/>
<accession>A0A1F6XEJ1</accession>
<dbReference type="Pfam" id="PF00534">
    <property type="entry name" value="Glycos_transf_1"/>
    <property type="match status" value="1"/>
</dbReference>
<dbReference type="Pfam" id="PF13439">
    <property type="entry name" value="Glyco_transf_4"/>
    <property type="match status" value="1"/>
</dbReference>
<comment type="caution">
    <text evidence="3">The sequence shown here is derived from an EMBL/GenBank/DDBJ whole genome shotgun (WGS) entry which is preliminary data.</text>
</comment>
<dbReference type="EMBL" id="MFVH01000006">
    <property type="protein sequence ID" value="OGI92610.1"/>
    <property type="molecule type" value="Genomic_DNA"/>
</dbReference>
<reference evidence="3 4" key="1">
    <citation type="journal article" date="2016" name="Nat. Commun.">
        <title>Thousands of microbial genomes shed light on interconnected biogeochemical processes in an aquifer system.</title>
        <authorList>
            <person name="Anantharaman K."/>
            <person name="Brown C.T."/>
            <person name="Hug L.A."/>
            <person name="Sharon I."/>
            <person name="Castelle C.J."/>
            <person name="Probst A.J."/>
            <person name="Thomas B.C."/>
            <person name="Singh A."/>
            <person name="Wilkins M.J."/>
            <person name="Karaoz U."/>
            <person name="Brodie E.L."/>
            <person name="Williams K.H."/>
            <person name="Hubbard S.S."/>
            <person name="Banfield J.F."/>
        </authorList>
    </citation>
    <scope>NUCLEOTIDE SEQUENCE [LARGE SCALE GENOMIC DNA]</scope>
</reference>
<organism evidence="3 4">
    <name type="scientific">Candidatus Nomurabacteria bacterium RIFCSPLOWO2_01_FULL_46_18</name>
    <dbReference type="NCBI Taxonomy" id="1801783"/>
    <lineage>
        <taxon>Bacteria</taxon>
        <taxon>Candidatus Nomuraibacteriota</taxon>
    </lineage>
</organism>
<evidence type="ECO:0000313" key="3">
    <source>
        <dbReference type="EMBL" id="OGI92610.1"/>
    </source>
</evidence>
<evidence type="ECO:0000313" key="4">
    <source>
        <dbReference type="Proteomes" id="UP000179381"/>
    </source>
</evidence>
<evidence type="ECO:0000259" key="1">
    <source>
        <dbReference type="Pfam" id="PF00534"/>
    </source>
</evidence>